<keyword evidence="8" id="KW-0539">Nucleus</keyword>
<evidence type="ECO:0000256" key="2">
    <source>
        <dbReference type="ARBA" id="ARBA00004286"/>
    </source>
</evidence>
<evidence type="ECO:0000256" key="5">
    <source>
        <dbReference type="ARBA" id="ARBA00022741"/>
    </source>
</evidence>
<dbReference type="SMART" id="SM00533">
    <property type="entry name" value="MUTSd"/>
    <property type="match status" value="1"/>
</dbReference>
<protein>
    <recommendedName>
        <fullName evidence="10">DNA mismatch repair protein MSH5</fullName>
    </recommendedName>
    <alternativeName>
        <fullName evidence="11">MutS protein homolog 5</fullName>
    </alternativeName>
</protein>
<dbReference type="GO" id="GO:0006298">
    <property type="term" value="P:mismatch repair"/>
    <property type="evidence" value="ECO:0007669"/>
    <property type="project" value="InterPro"/>
</dbReference>
<evidence type="ECO:0000256" key="9">
    <source>
        <dbReference type="ARBA" id="ARBA00023254"/>
    </source>
</evidence>
<dbReference type="SMART" id="SM00534">
    <property type="entry name" value="MUTSac"/>
    <property type="match status" value="1"/>
</dbReference>
<dbReference type="InterPro" id="IPR027417">
    <property type="entry name" value="P-loop_NTPase"/>
</dbReference>
<dbReference type="GO" id="GO:0005694">
    <property type="term" value="C:chromosome"/>
    <property type="evidence" value="ECO:0007669"/>
    <property type="project" value="UniProtKB-SubCell"/>
</dbReference>
<keyword evidence="15" id="KW-1185">Reference proteome</keyword>
<feature type="domain" description="DNA mismatch repair proteins mutS family" evidence="13">
    <location>
        <begin position="791"/>
        <end position="807"/>
    </location>
</feature>
<dbReference type="PANTHER" id="PTHR11361:SF20">
    <property type="entry name" value="MUTS PROTEIN HOMOLOG 5"/>
    <property type="match status" value="1"/>
</dbReference>
<sequence length="982" mass="108284">MPSRNGPRFQGRTSTLSVPSSSRISRSPSVSSGNHVAATAHARSQPSRRQRVAFKSLKSHRASTPLARSDLPVQSPIQDHIPGAEEGEGENADEDSLNEVVMAVDIRNKGTVGCSYYVAREEKLYFMEDMKLGGIDIVESLRLSIDPTVILISGRADDALADKLDTKYNEAATVENDNDVFRMPYALDIRPSSEFGYESAKSKLLGLKIGCFDGPHVSFIVPGDVVRDDSLELEDSDGYSGRPGLLLQLAGWIDLNSQITVGCAGAVLAYLQKRRTNSFLPGDIEAAAFFRVSEIAMFTLNDTMFINADTLLSLQIMQSESNPHFHNQGPTKATSGAKEGLSVYGLFRHLARTPQGKQLLRQQFLRPSLSLEIIHERQHSISVFLSPENSAHVQSLVAHLKQVQNIRVTLVKLRKGISGGSNKRVSRTVWSTLRDFAYNSLKMVDFICEIAGGEELRIVALIRANFDQAKFQFIGKRIQAVVNFEDSVAHHRTIVNPGVDDVLDELRRQYDGLPDLLALVDRTLMQQVLVELQEPLRVHYLPRIGFVIEVFAGETGISDGIYGSDPSNRWTLAFTNGPLAYYKSAEMQEMDEKFGDIATNIADKEIEIVHALAQEILELEDMLIRCSDICGQLDVLLALSQGAAQYNLVRPTVDESNIIKIKGGRHILQELVVDSFVANDTYIAGGGGKEYVDGDVEDHSTTEAEDDRGPNMLMMTGPNYSGKSVYLKQVAIIVYMAHIGSFVPASSAVIGLTDLVLTRISTRETVSKRQSVFMIDLQQISLMISLCTRQSLLIIDEFGKGTESADGAGLAAGVLEYFLSLEHEAPKVIASTHFHEIFENGFLNPGPSLAFAFMELRIDDEADEPSEQVTYLYNLREGRTMSSLGTMCARLNGVPEEVVQRAEELILLESRGEDLVAACTQISGRDVRDLEMAEEVTRHALVIEWGEVEDARKVLDDILGQADAFARSVSQVVGDSQDMLMR</sequence>
<dbReference type="SUPFAM" id="SSF48334">
    <property type="entry name" value="DNA repair protein MutS, domain III"/>
    <property type="match status" value="1"/>
</dbReference>
<keyword evidence="9" id="KW-0469">Meiosis</keyword>
<organism evidence="14">
    <name type="scientific">Eremomyces bilateralis CBS 781.70</name>
    <dbReference type="NCBI Taxonomy" id="1392243"/>
    <lineage>
        <taxon>Eukaryota</taxon>
        <taxon>Fungi</taxon>
        <taxon>Dikarya</taxon>
        <taxon>Ascomycota</taxon>
        <taxon>Pezizomycotina</taxon>
        <taxon>Dothideomycetes</taxon>
        <taxon>Dothideomycetes incertae sedis</taxon>
        <taxon>Eremomycetales</taxon>
        <taxon>Eremomycetaceae</taxon>
        <taxon>Eremomyces</taxon>
    </lineage>
</organism>
<keyword evidence="7" id="KW-0238">DNA-binding</keyword>
<evidence type="ECO:0000313" key="14">
    <source>
        <dbReference type="EMBL" id="KAF1817124.1"/>
    </source>
</evidence>
<comment type="similarity">
    <text evidence="3">Belongs to the DNA mismatch repair MutS family.</text>
</comment>
<dbReference type="GO" id="GO:0005524">
    <property type="term" value="F:ATP binding"/>
    <property type="evidence" value="ECO:0007669"/>
    <property type="project" value="UniProtKB-KW"/>
</dbReference>
<feature type="compositionally biased region" description="Basic residues" evidence="12">
    <location>
        <begin position="46"/>
        <end position="61"/>
    </location>
</feature>
<feature type="region of interest" description="Disordered" evidence="12">
    <location>
        <begin position="1"/>
        <end position="93"/>
    </location>
</feature>
<dbReference type="InterPro" id="IPR045076">
    <property type="entry name" value="MutS"/>
</dbReference>
<dbReference type="Pfam" id="PF00488">
    <property type="entry name" value="MutS_V"/>
    <property type="match status" value="1"/>
</dbReference>
<dbReference type="PANTHER" id="PTHR11361">
    <property type="entry name" value="DNA MISMATCH REPAIR PROTEIN MUTS FAMILY MEMBER"/>
    <property type="match status" value="1"/>
</dbReference>
<dbReference type="InterPro" id="IPR007696">
    <property type="entry name" value="DNA_mismatch_repair_MutS_core"/>
</dbReference>
<dbReference type="GO" id="GO:0005634">
    <property type="term" value="C:nucleus"/>
    <property type="evidence" value="ECO:0007669"/>
    <property type="project" value="UniProtKB-SubCell"/>
</dbReference>
<reference evidence="16" key="3">
    <citation type="submission" date="2025-04" db="UniProtKB">
        <authorList>
            <consortium name="RefSeq"/>
        </authorList>
    </citation>
    <scope>IDENTIFICATION</scope>
    <source>
        <strain evidence="16">CBS 781.70</strain>
    </source>
</reference>
<dbReference type="SUPFAM" id="SSF52540">
    <property type="entry name" value="P-loop containing nucleoside triphosphate hydrolases"/>
    <property type="match status" value="1"/>
</dbReference>
<dbReference type="GO" id="GO:0051026">
    <property type="term" value="P:chiasma assembly"/>
    <property type="evidence" value="ECO:0007669"/>
    <property type="project" value="TreeGrafter"/>
</dbReference>
<evidence type="ECO:0000256" key="11">
    <source>
        <dbReference type="ARBA" id="ARBA00077470"/>
    </source>
</evidence>
<evidence type="ECO:0000259" key="13">
    <source>
        <dbReference type="PROSITE" id="PS00486"/>
    </source>
</evidence>
<dbReference type="CDD" id="cd03281">
    <property type="entry name" value="ABC_MSH5_euk"/>
    <property type="match status" value="1"/>
</dbReference>
<reference evidence="16" key="2">
    <citation type="submission" date="2020-04" db="EMBL/GenBank/DDBJ databases">
        <authorList>
            <consortium name="NCBI Genome Project"/>
        </authorList>
    </citation>
    <scope>NUCLEOTIDE SEQUENCE</scope>
    <source>
        <strain evidence="16">CBS 781.70</strain>
    </source>
</reference>
<dbReference type="Gene3D" id="3.40.50.300">
    <property type="entry name" value="P-loop containing nucleotide triphosphate hydrolases"/>
    <property type="match status" value="1"/>
</dbReference>
<gene>
    <name evidence="14 16" type="ORF">P152DRAFT_486517</name>
</gene>
<comment type="subcellular location">
    <subcellularLocation>
        <location evidence="2">Chromosome</location>
    </subcellularLocation>
    <subcellularLocation>
        <location evidence="1">Nucleus</location>
    </subcellularLocation>
</comment>
<dbReference type="GeneID" id="54422657"/>
<name>A0A6G1GGI3_9PEZI</name>
<proteinExistence type="inferred from homology"/>
<evidence type="ECO:0000256" key="3">
    <source>
        <dbReference type="ARBA" id="ARBA00006271"/>
    </source>
</evidence>
<keyword evidence="4" id="KW-0158">Chromosome</keyword>
<dbReference type="Gene3D" id="1.10.1420.10">
    <property type="match status" value="1"/>
</dbReference>
<dbReference type="RefSeq" id="XP_033538755.1">
    <property type="nucleotide sequence ID" value="XM_033682087.1"/>
</dbReference>
<dbReference type="Proteomes" id="UP000504638">
    <property type="component" value="Unplaced"/>
</dbReference>
<dbReference type="InterPro" id="IPR036187">
    <property type="entry name" value="DNA_mismatch_repair_MutS_sf"/>
</dbReference>
<dbReference type="FunFam" id="3.40.50.300:FF:001067">
    <property type="entry name" value="DNA mismatch repair protein MSH5"/>
    <property type="match status" value="1"/>
</dbReference>
<dbReference type="GO" id="GO:0030983">
    <property type="term" value="F:mismatched DNA binding"/>
    <property type="evidence" value="ECO:0007669"/>
    <property type="project" value="InterPro"/>
</dbReference>
<dbReference type="AlphaFoldDB" id="A0A6G1GGI3"/>
<dbReference type="Pfam" id="PF05192">
    <property type="entry name" value="MutS_III"/>
    <property type="match status" value="1"/>
</dbReference>
<evidence type="ECO:0000256" key="4">
    <source>
        <dbReference type="ARBA" id="ARBA00022454"/>
    </source>
</evidence>
<dbReference type="EMBL" id="ML975149">
    <property type="protein sequence ID" value="KAF1817124.1"/>
    <property type="molecule type" value="Genomic_DNA"/>
</dbReference>
<evidence type="ECO:0000313" key="16">
    <source>
        <dbReference type="RefSeq" id="XP_033538755.1"/>
    </source>
</evidence>
<reference evidence="14 16" key="1">
    <citation type="submission" date="2020-01" db="EMBL/GenBank/DDBJ databases">
        <authorList>
            <consortium name="DOE Joint Genome Institute"/>
            <person name="Haridas S."/>
            <person name="Albert R."/>
            <person name="Binder M."/>
            <person name="Bloem J."/>
            <person name="Labutti K."/>
            <person name="Salamov A."/>
            <person name="Andreopoulos B."/>
            <person name="Baker S.E."/>
            <person name="Barry K."/>
            <person name="Bills G."/>
            <person name="Bluhm B.H."/>
            <person name="Cannon C."/>
            <person name="Castanera R."/>
            <person name="Culley D.E."/>
            <person name="Daum C."/>
            <person name="Ezra D."/>
            <person name="Gonzalez J.B."/>
            <person name="Henrissat B."/>
            <person name="Kuo A."/>
            <person name="Liang C."/>
            <person name="Lipzen A."/>
            <person name="Lutzoni F."/>
            <person name="Magnuson J."/>
            <person name="Mondo S."/>
            <person name="Nolan M."/>
            <person name="Ohm R."/>
            <person name="Pangilinan J."/>
            <person name="Park H.-J."/>
            <person name="Ramirez L."/>
            <person name="Alfaro M."/>
            <person name="Sun H."/>
            <person name="Tritt A."/>
            <person name="Yoshinaga Y."/>
            <person name="Zwiers L.-H."/>
            <person name="Turgeon B.G."/>
            <person name="Goodwin S.B."/>
            <person name="Spatafora J.W."/>
            <person name="Crous P.W."/>
            <person name="Grigoriev I.V."/>
        </authorList>
    </citation>
    <scope>NUCLEOTIDE SEQUENCE</scope>
    <source>
        <strain evidence="14 16">CBS 781.70</strain>
    </source>
</reference>
<feature type="compositionally biased region" description="Low complexity" evidence="12">
    <location>
        <begin position="13"/>
        <end position="32"/>
    </location>
</feature>
<keyword evidence="6" id="KW-0067">ATP-binding</keyword>
<dbReference type="OrthoDB" id="29596at2759"/>
<evidence type="ECO:0000256" key="1">
    <source>
        <dbReference type="ARBA" id="ARBA00004123"/>
    </source>
</evidence>
<keyword evidence="5" id="KW-0547">Nucleotide-binding</keyword>
<evidence type="ECO:0000313" key="15">
    <source>
        <dbReference type="Proteomes" id="UP000504638"/>
    </source>
</evidence>
<dbReference type="InterPro" id="IPR000432">
    <property type="entry name" value="DNA_mismatch_repair_MutS_C"/>
</dbReference>
<evidence type="ECO:0000256" key="8">
    <source>
        <dbReference type="ARBA" id="ARBA00023242"/>
    </source>
</evidence>
<accession>A0A6G1GGI3</accession>
<evidence type="ECO:0000256" key="10">
    <source>
        <dbReference type="ARBA" id="ARBA00073549"/>
    </source>
</evidence>
<evidence type="ECO:0000256" key="12">
    <source>
        <dbReference type="SAM" id="MobiDB-lite"/>
    </source>
</evidence>
<dbReference type="GO" id="GO:0140664">
    <property type="term" value="F:ATP-dependent DNA damage sensor activity"/>
    <property type="evidence" value="ECO:0007669"/>
    <property type="project" value="InterPro"/>
</dbReference>
<evidence type="ECO:0000256" key="6">
    <source>
        <dbReference type="ARBA" id="ARBA00022840"/>
    </source>
</evidence>
<evidence type="ECO:0000256" key="7">
    <source>
        <dbReference type="ARBA" id="ARBA00023125"/>
    </source>
</evidence>
<dbReference type="PROSITE" id="PS00486">
    <property type="entry name" value="DNA_MISMATCH_REPAIR_2"/>
    <property type="match status" value="1"/>
</dbReference>